<dbReference type="EMBL" id="AP022613">
    <property type="protein sequence ID" value="BBZ40271.1"/>
    <property type="molecule type" value="Genomic_DNA"/>
</dbReference>
<reference evidence="1 2" key="1">
    <citation type="journal article" date="2019" name="Emerg. Microbes Infect.">
        <title>Comprehensive subspecies identification of 175 nontuberculous mycobacteria species based on 7547 genomic profiles.</title>
        <authorList>
            <person name="Matsumoto Y."/>
            <person name="Kinjo T."/>
            <person name="Motooka D."/>
            <person name="Nabeya D."/>
            <person name="Jung N."/>
            <person name="Uechi K."/>
            <person name="Horii T."/>
            <person name="Iida T."/>
            <person name="Fujita J."/>
            <person name="Nakamura S."/>
        </authorList>
    </citation>
    <scope>NUCLEOTIDE SEQUENCE [LARGE SCALE GENOMIC DNA]</scope>
    <source>
        <strain evidence="1 2">JCM 14738</strain>
    </source>
</reference>
<proteinExistence type="predicted"/>
<evidence type="ECO:0000313" key="1">
    <source>
        <dbReference type="EMBL" id="BBZ40271.1"/>
    </source>
</evidence>
<dbReference type="AlphaFoldDB" id="A0A1X1TQC2"/>
<dbReference type="STRING" id="44010.AWC00_02995"/>
<gene>
    <name evidence="1" type="ORF">MCNS_33340</name>
</gene>
<accession>A0A1X1TQC2</accession>
<protein>
    <submittedName>
        <fullName evidence="1">Uncharacterized protein</fullName>
    </submittedName>
</protein>
<evidence type="ECO:0000313" key="2">
    <source>
        <dbReference type="Proteomes" id="UP000467385"/>
    </source>
</evidence>
<name>A0A1X1TQC2_9MYCO</name>
<keyword evidence="2" id="KW-1185">Reference proteome</keyword>
<organism evidence="1 2">
    <name type="scientific">Mycobacterium conspicuum</name>
    <dbReference type="NCBI Taxonomy" id="44010"/>
    <lineage>
        <taxon>Bacteria</taxon>
        <taxon>Bacillati</taxon>
        <taxon>Actinomycetota</taxon>
        <taxon>Actinomycetes</taxon>
        <taxon>Mycobacteriales</taxon>
        <taxon>Mycobacteriaceae</taxon>
        <taxon>Mycobacterium</taxon>
    </lineage>
</organism>
<sequence length="103" mass="11231">MFKDLILHSRFKSIEGGVLVYEVPINRVHCTEGPFGIVDCEDTGESVTMRIVANINEGRPDVPDGGQKGVISMYPLPGGSGVVEVKPNWTLTPPWVNKNVPIN</sequence>
<dbReference type="Proteomes" id="UP000467385">
    <property type="component" value="Chromosome"/>
</dbReference>